<gene>
    <name evidence="2" type="ORF">H0E87_003847</name>
</gene>
<dbReference type="PANTHER" id="PTHR33828">
    <property type="entry name" value="OS05G0596200 PROTEIN"/>
    <property type="match status" value="1"/>
</dbReference>
<name>A0A8T2ZCR8_POPDE</name>
<sequence length="325" mass="36336">MPSEDSKPVKKEDVVKKEQGGEGKVEDKSLSALLQARKKNPTNAGSLATKTGSKVTKFKKEEPQDDDFDEPIKGKGKGSSGSSSKPVAKELNKKKVKKEEDSKKTKASVAAEQNVKKRERKVYDFPGQKRDPPEERDPLRIFYETLYEQIPDSEMAQFCLSFDVWLLRMCRPYEKIVDNLWCLQYYSKRVCSLNCSFIGINSQIISRTWLLYIQFSEKKLTLLLGSSPPGFISAPSSATPLKVWGAFLNVAASDCNCRLMESGFLSMEVAKKVYEKKQKNNKLTSPVKAASVTKKIQSATVTKKTPSSAVSSTKTKTTVVMRKAF</sequence>
<protein>
    <submittedName>
        <fullName evidence="2">Uncharacterized protein</fullName>
    </submittedName>
</protein>
<comment type="caution">
    <text evidence="2">The sequence shown here is derived from an EMBL/GenBank/DDBJ whole genome shotgun (WGS) entry which is preliminary data.</text>
</comment>
<evidence type="ECO:0000256" key="1">
    <source>
        <dbReference type="SAM" id="MobiDB-lite"/>
    </source>
</evidence>
<dbReference type="PANTHER" id="PTHR33828:SF2">
    <property type="entry name" value="NUCLEOLIN"/>
    <property type="match status" value="1"/>
</dbReference>
<keyword evidence="3" id="KW-1185">Reference proteome</keyword>
<organism evidence="2 3">
    <name type="scientific">Populus deltoides</name>
    <name type="common">Eastern poplar</name>
    <name type="synonym">Eastern cottonwood</name>
    <dbReference type="NCBI Taxonomy" id="3696"/>
    <lineage>
        <taxon>Eukaryota</taxon>
        <taxon>Viridiplantae</taxon>
        <taxon>Streptophyta</taxon>
        <taxon>Embryophyta</taxon>
        <taxon>Tracheophyta</taxon>
        <taxon>Spermatophyta</taxon>
        <taxon>Magnoliopsida</taxon>
        <taxon>eudicotyledons</taxon>
        <taxon>Gunneridae</taxon>
        <taxon>Pentapetalae</taxon>
        <taxon>rosids</taxon>
        <taxon>fabids</taxon>
        <taxon>Malpighiales</taxon>
        <taxon>Salicaceae</taxon>
        <taxon>Saliceae</taxon>
        <taxon>Populus</taxon>
    </lineage>
</organism>
<dbReference type="EMBL" id="JACEGQ020000002">
    <property type="protein sequence ID" value="KAH8515145.1"/>
    <property type="molecule type" value="Genomic_DNA"/>
</dbReference>
<dbReference type="AlphaFoldDB" id="A0A8T2ZCR8"/>
<feature type="compositionally biased region" description="Polar residues" evidence="1">
    <location>
        <begin position="41"/>
        <end position="54"/>
    </location>
</feature>
<feature type="compositionally biased region" description="Basic and acidic residues" evidence="1">
    <location>
        <begin position="1"/>
        <end position="29"/>
    </location>
</feature>
<feature type="compositionally biased region" description="Basic and acidic residues" evidence="1">
    <location>
        <begin position="87"/>
        <end position="104"/>
    </location>
</feature>
<reference evidence="2" key="1">
    <citation type="journal article" date="2021" name="J. Hered.">
        <title>Genome Assembly of Salicaceae Populus deltoides (Eastern Cottonwood) I-69 Based on Nanopore Sequencing and Hi-C Technologies.</title>
        <authorList>
            <person name="Bai S."/>
            <person name="Wu H."/>
            <person name="Zhang J."/>
            <person name="Pan Z."/>
            <person name="Zhao W."/>
            <person name="Li Z."/>
            <person name="Tong C."/>
        </authorList>
    </citation>
    <scope>NUCLEOTIDE SEQUENCE</scope>
    <source>
        <tissue evidence="2">Leaf</tissue>
    </source>
</reference>
<proteinExistence type="predicted"/>
<evidence type="ECO:0000313" key="2">
    <source>
        <dbReference type="EMBL" id="KAH8515145.1"/>
    </source>
</evidence>
<accession>A0A8T2ZCR8</accession>
<dbReference type="Proteomes" id="UP000807159">
    <property type="component" value="Chromosome 2"/>
</dbReference>
<feature type="region of interest" description="Disordered" evidence="1">
    <location>
        <begin position="1"/>
        <end position="115"/>
    </location>
</feature>
<evidence type="ECO:0000313" key="3">
    <source>
        <dbReference type="Proteomes" id="UP000807159"/>
    </source>
</evidence>